<feature type="compositionally biased region" description="Low complexity" evidence="1">
    <location>
        <begin position="244"/>
        <end position="255"/>
    </location>
</feature>
<dbReference type="SUPFAM" id="SSF55961">
    <property type="entry name" value="Bet v1-like"/>
    <property type="match status" value="1"/>
</dbReference>
<feature type="compositionally biased region" description="Basic and acidic residues" evidence="1">
    <location>
        <begin position="233"/>
        <end position="243"/>
    </location>
</feature>
<name>A0A060SG98_PYCCI</name>
<feature type="region of interest" description="Disordered" evidence="1">
    <location>
        <begin position="233"/>
        <end position="281"/>
    </location>
</feature>
<dbReference type="EMBL" id="CCBP010000122">
    <property type="protein sequence ID" value="CDO73542.1"/>
    <property type="molecule type" value="Genomic_DNA"/>
</dbReference>
<dbReference type="STRING" id="5643.A0A060SG98"/>
<dbReference type="InterPro" id="IPR024500">
    <property type="entry name" value="DUF3074"/>
</dbReference>
<dbReference type="AlphaFoldDB" id="A0A060SG98"/>
<organism evidence="3 4">
    <name type="scientific">Pycnoporus cinnabarinus</name>
    <name type="common">Cinnabar-red polypore</name>
    <name type="synonym">Trametes cinnabarina</name>
    <dbReference type="NCBI Taxonomy" id="5643"/>
    <lineage>
        <taxon>Eukaryota</taxon>
        <taxon>Fungi</taxon>
        <taxon>Dikarya</taxon>
        <taxon>Basidiomycota</taxon>
        <taxon>Agaricomycotina</taxon>
        <taxon>Agaricomycetes</taxon>
        <taxon>Polyporales</taxon>
        <taxon>Polyporaceae</taxon>
        <taxon>Trametes</taxon>
    </lineage>
</organism>
<dbReference type="PANTHER" id="PTHR40370:SF1">
    <property type="entry name" value="DUF3074 DOMAIN-CONTAINING PROTEIN"/>
    <property type="match status" value="1"/>
</dbReference>
<evidence type="ECO:0000256" key="1">
    <source>
        <dbReference type="SAM" id="MobiDB-lite"/>
    </source>
</evidence>
<feature type="domain" description="DUF3074" evidence="2">
    <location>
        <begin position="65"/>
        <end position="228"/>
    </location>
</feature>
<dbReference type="InterPro" id="IPR023393">
    <property type="entry name" value="START-like_dom_sf"/>
</dbReference>
<dbReference type="Pfam" id="PF11274">
    <property type="entry name" value="DUF3074"/>
    <property type="match status" value="1"/>
</dbReference>
<dbReference type="OrthoDB" id="6423603at2759"/>
<dbReference type="OMA" id="GDGAPWH"/>
<evidence type="ECO:0000259" key="2">
    <source>
        <dbReference type="Pfam" id="PF11274"/>
    </source>
</evidence>
<evidence type="ECO:0000313" key="3">
    <source>
        <dbReference type="EMBL" id="CDO73542.1"/>
    </source>
</evidence>
<evidence type="ECO:0000313" key="4">
    <source>
        <dbReference type="Proteomes" id="UP000029665"/>
    </source>
</evidence>
<dbReference type="HOGENOM" id="CLU_078586_0_1_1"/>
<accession>A0A060SG98</accession>
<proteinExistence type="predicted"/>
<gene>
    <name evidence="3" type="ORF">BN946_scf185014.g12</name>
</gene>
<dbReference type="PANTHER" id="PTHR40370">
    <property type="entry name" value="EXPRESSED PROTEIN"/>
    <property type="match status" value="1"/>
</dbReference>
<protein>
    <recommendedName>
        <fullName evidence="2">DUF3074 domain-containing protein</fullName>
    </recommendedName>
</protein>
<reference evidence="3" key="1">
    <citation type="submission" date="2014-01" db="EMBL/GenBank/DDBJ databases">
        <title>The genome of the white-rot fungus Pycnoporus cinnabarinus: a basidiomycete model with a versatile arsenal for lignocellulosic biomass breakdown.</title>
        <authorList>
            <person name="Levasseur A."/>
            <person name="Lomascolo A."/>
            <person name="Ruiz-Duenas F.J."/>
            <person name="Uzan E."/>
            <person name="Piumi F."/>
            <person name="Kues U."/>
            <person name="Ram A.F.J."/>
            <person name="Murat C."/>
            <person name="Haon M."/>
            <person name="Benoit I."/>
            <person name="Arfi Y."/>
            <person name="Chevret D."/>
            <person name="Drula E."/>
            <person name="Kwon M.J."/>
            <person name="Gouret P."/>
            <person name="Lesage-Meessen L."/>
            <person name="Lombard V."/>
            <person name="Mariette J."/>
            <person name="Noirot C."/>
            <person name="Park J."/>
            <person name="Patyshakuliyeva A."/>
            <person name="Wieneger R.A.B."/>
            <person name="Wosten H.A.B."/>
            <person name="Martin F."/>
            <person name="Coutinho P.M."/>
            <person name="de Vries R."/>
            <person name="Martinez A.T."/>
            <person name="Klopp C."/>
            <person name="Pontarotti P."/>
            <person name="Henrissat B."/>
            <person name="Record E."/>
        </authorList>
    </citation>
    <scope>NUCLEOTIDE SEQUENCE [LARGE SCALE GENOMIC DNA]</scope>
    <source>
        <strain evidence="3">BRFM137</strain>
    </source>
</reference>
<dbReference type="Proteomes" id="UP000029665">
    <property type="component" value="Unassembled WGS sequence"/>
</dbReference>
<keyword evidence="4" id="KW-1185">Reference proteome</keyword>
<comment type="caution">
    <text evidence="3">The sequence shown here is derived from an EMBL/GenBank/DDBJ whole genome shotgun (WGS) entry which is preliminary data.</text>
</comment>
<dbReference type="Gene3D" id="3.30.530.20">
    <property type="match status" value="1"/>
</dbReference>
<sequence length="281" mass="30642">MSQSVGLHLSITPVKIADIPSKEEIIKAGKQLLESTTSWKQGKAYQHGKVKTFSRAKGPKDGAGWYARVSEHSKDDATFEEFWSKLGENKAENEMQYIPEIKKVTLIKRISPTQSVWTLYYHFPPPVSPRVFTVVQTTWLNTESPRAGSIIVSIPVDVSDNAEYAKMEEKGVKGRYVSVERLQELSDGKVEWRMATSSTPGGKIPQFVAESSMASTISKDVTHFLGWLHANRGKEQAPTKAAEETVPATTAEVHASVPETSAVPNVETAEASGPGAAGTVA</sequence>